<sequence>MVGRAEAPQGAPVSSKAGKTNSVRFHHQKIGLFGGGSNNHLLEAALWLRSLPTLTHY</sequence>
<proteinExistence type="predicted"/>
<dbReference type="Proteomes" id="UP000237274">
    <property type="component" value="Unassembled WGS sequence"/>
</dbReference>
<gene>
    <name evidence="2" type="ORF">BV926_01605</name>
</gene>
<evidence type="ECO:0000256" key="1">
    <source>
        <dbReference type="SAM" id="MobiDB-lite"/>
    </source>
</evidence>
<organism evidence="2 3">
    <name type="scientific">Pectobacterium odoriferum</name>
    <dbReference type="NCBI Taxonomy" id="78398"/>
    <lineage>
        <taxon>Bacteria</taxon>
        <taxon>Pseudomonadati</taxon>
        <taxon>Pseudomonadota</taxon>
        <taxon>Gammaproteobacteria</taxon>
        <taxon>Enterobacterales</taxon>
        <taxon>Pectobacteriaceae</taxon>
        <taxon>Pectobacterium</taxon>
    </lineage>
</organism>
<name>A0ABD6VV02_9GAMM</name>
<protein>
    <submittedName>
        <fullName evidence="2">Uncharacterized protein</fullName>
    </submittedName>
</protein>
<comment type="caution">
    <text evidence="2">The sequence shown here is derived from an EMBL/GenBank/DDBJ whole genome shotgun (WGS) entry which is preliminary data.</text>
</comment>
<feature type="region of interest" description="Disordered" evidence="1">
    <location>
        <begin position="1"/>
        <end position="22"/>
    </location>
</feature>
<evidence type="ECO:0000313" key="2">
    <source>
        <dbReference type="EMBL" id="POE29037.1"/>
    </source>
</evidence>
<accession>A0ABD6VV02</accession>
<dbReference type="InterPro" id="IPR018880">
    <property type="entry name" value="Phage_P4_Ash"/>
</dbReference>
<reference evidence="2 3" key="1">
    <citation type="submission" date="2017-01" db="EMBL/GenBank/DDBJ databases">
        <title>Comparative Genomics of 38 Pectobacterium strains comprising three species revealed the characteristics of Pectobacterium carotovorum.</title>
        <authorList>
            <person name="Xie H."/>
            <person name="Ma Y."/>
            <person name="Li X."/>
        </authorList>
    </citation>
    <scope>NUCLEOTIDE SEQUENCE [LARGE SCALE GENOMIC DNA]</scope>
    <source>
        <strain evidence="2 3">Q142</strain>
    </source>
</reference>
<dbReference type="AlphaFoldDB" id="A0ABD6VV02"/>
<dbReference type="EMBL" id="MTAO01000001">
    <property type="protein sequence ID" value="POE29037.1"/>
    <property type="molecule type" value="Genomic_DNA"/>
</dbReference>
<dbReference type="RefSeq" id="WP_072012970.1">
    <property type="nucleotide sequence ID" value="NZ_MTAH01000003.1"/>
</dbReference>
<evidence type="ECO:0000313" key="3">
    <source>
        <dbReference type="Proteomes" id="UP000237274"/>
    </source>
</evidence>
<dbReference type="Pfam" id="PF10554">
    <property type="entry name" value="Phage_ASH"/>
    <property type="match status" value="1"/>
</dbReference>